<gene>
    <name evidence="4" type="ORF">CHL78_015645</name>
</gene>
<dbReference type="Gene3D" id="3.40.50.10680">
    <property type="entry name" value="CofD-like domains"/>
    <property type="match status" value="1"/>
</dbReference>
<keyword evidence="1 2" id="KW-0963">Cytoplasm</keyword>
<keyword evidence="3" id="KW-1133">Transmembrane helix</keyword>
<comment type="function">
    <text evidence="2">Required for morphogenesis under gluconeogenic growth conditions.</text>
</comment>
<keyword evidence="3" id="KW-0472">Membrane</keyword>
<dbReference type="InterPro" id="IPR038136">
    <property type="entry name" value="CofD-like_dom_sf"/>
</dbReference>
<sequence>MTNILIIIGLMGWVALLISIYLYVKIKKEKNESKPISTRSINDPKVVVIGGGTGQSIFLRGLKHFTHNITAVVTVADDGGGSGVLREDLGMLPPGDIRNCLLALANIEPTMSEVMKYRFTEGALKGQSFGNLFLAAMNGLYGSFETAVYKMGEVFAITGRVLPVSLEDINLVAKLKNGKMVKGESSIPDQVKSQHSPIDRIYLDPKNAKPLDEVLNSILDADIIIMGPGSLYTSIMPNLLVKGVVEAIKKSNAPKVYISNVMTQPGETDQYNVLDHINAIIKHTGKKDIIDYIIANNEMLPEEIFSPYKKDGAEQVLLDEEQRNKLDDMGIKTIEDNLVEIKNNYIRHDAKHISSIIVNLALSHNYDKSK</sequence>
<dbReference type="CDD" id="cd07187">
    <property type="entry name" value="YvcK_like"/>
    <property type="match status" value="1"/>
</dbReference>
<reference evidence="4 5" key="1">
    <citation type="journal article" date="2017" name="Genome Announc.">
        <title>Draft Genome Sequence of Romboutsia weinsteinii sp. nov. Strain CCRI-19649(T) Isolated from Surface Water.</title>
        <authorList>
            <person name="Maheux A.F."/>
            <person name="Boudreau D.K."/>
            <person name="Berube E."/>
            <person name="Boissinot M."/>
            <person name="Cantin P."/>
            <person name="Raymond F."/>
            <person name="Corbeil J."/>
            <person name="Omar R.F."/>
            <person name="Bergeron M.G."/>
        </authorList>
    </citation>
    <scope>NUCLEOTIDE SEQUENCE [LARGE SCALE GENOMIC DNA]</scope>
    <source>
        <strain evidence="4 5">CCRI-19649</strain>
    </source>
</reference>
<evidence type="ECO:0000313" key="4">
    <source>
        <dbReference type="EMBL" id="RDY25945.1"/>
    </source>
</evidence>
<protein>
    <recommendedName>
        <fullName evidence="2">Putative gluconeogenesis factor</fullName>
    </recommendedName>
</protein>
<dbReference type="SUPFAM" id="SSF142338">
    <property type="entry name" value="CofD-like"/>
    <property type="match status" value="1"/>
</dbReference>
<dbReference type="AlphaFoldDB" id="A0A371IZP7"/>
<accession>A0A371IZP7</accession>
<comment type="caution">
    <text evidence="4">The sequence shown here is derived from an EMBL/GenBank/DDBJ whole genome shotgun (WGS) entry which is preliminary data.</text>
</comment>
<evidence type="ECO:0000313" key="5">
    <source>
        <dbReference type="Proteomes" id="UP000215694"/>
    </source>
</evidence>
<dbReference type="PANTHER" id="PTHR30135">
    <property type="entry name" value="UNCHARACTERIZED PROTEIN YVCK-RELATED"/>
    <property type="match status" value="1"/>
</dbReference>
<dbReference type="RefSeq" id="WP_094368974.1">
    <property type="nucleotide sequence ID" value="NZ_NOJY02000041.1"/>
</dbReference>
<dbReference type="GO" id="GO:0043743">
    <property type="term" value="F:LPPG:FO 2-phospho-L-lactate transferase activity"/>
    <property type="evidence" value="ECO:0007669"/>
    <property type="project" value="InterPro"/>
</dbReference>
<proteinExistence type="inferred from homology"/>
<evidence type="ECO:0000256" key="2">
    <source>
        <dbReference type="HAMAP-Rule" id="MF_00973"/>
    </source>
</evidence>
<dbReference type="Pfam" id="PF01933">
    <property type="entry name" value="CofD"/>
    <property type="match status" value="1"/>
</dbReference>
<evidence type="ECO:0000256" key="3">
    <source>
        <dbReference type="SAM" id="Phobius"/>
    </source>
</evidence>
<feature type="transmembrane region" description="Helical" evidence="3">
    <location>
        <begin position="6"/>
        <end position="24"/>
    </location>
</feature>
<organism evidence="4 5">
    <name type="scientific">Romboutsia weinsteinii</name>
    <dbReference type="NCBI Taxonomy" id="2020949"/>
    <lineage>
        <taxon>Bacteria</taxon>
        <taxon>Bacillati</taxon>
        <taxon>Bacillota</taxon>
        <taxon>Clostridia</taxon>
        <taxon>Peptostreptococcales</taxon>
        <taxon>Peptostreptococcaceae</taxon>
        <taxon>Romboutsia</taxon>
    </lineage>
</organism>
<dbReference type="EMBL" id="NOJY02000041">
    <property type="protein sequence ID" value="RDY25945.1"/>
    <property type="molecule type" value="Genomic_DNA"/>
</dbReference>
<comment type="subcellular location">
    <subcellularLocation>
        <location evidence="2">Cytoplasm</location>
    </subcellularLocation>
</comment>
<evidence type="ECO:0000256" key="1">
    <source>
        <dbReference type="ARBA" id="ARBA00022490"/>
    </source>
</evidence>
<dbReference type="GO" id="GO:0005737">
    <property type="term" value="C:cytoplasm"/>
    <property type="evidence" value="ECO:0007669"/>
    <property type="project" value="UniProtKB-SubCell"/>
</dbReference>
<dbReference type="GO" id="GO:0008360">
    <property type="term" value="P:regulation of cell shape"/>
    <property type="evidence" value="ECO:0007669"/>
    <property type="project" value="UniProtKB-UniRule"/>
</dbReference>
<comment type="similarity">
    <text evidence="2">Belongs to the gluconeogenesis factor family.</text>
</comment>
<dbReference type="Proteomes" id="UP000215694">
    <property type="component" value="Unassembled WGS sequence"/>
</dbReference>
<dbReference type="NCBIfam" id="TIGR01826">
    <property type="entry name" value="CofD_related"/>
    <property type="match status" value="1"/>
</dbReference>
<dbReference type="InterPro" id="IPR010119">
    <property type="entry name" value="Gluconeogen_factor"/>
</dbReference>
<dbReference type="InterPro" id="IPR002882">
    <property type="entry name" value="CofD"/>
</dbReference>
<dbReference type="HAMAP" id="MF_00973">
    <property type="entry name" value="Gluconeogen_factor"/>
    <property type="match status" value="1"/>
</dbReference>
<keyword evidence="5" id="KW-1185">Reference proteome</keyword>
<dbReference type="PANTHER" id="PTHR30135:SF3">
    <property type="entry name" value="GLUCONEOGENESIS FACTOR-RELATED"/>
    <property type="match status" value="1"/>
</dbReference>
<keyword evidence="3" id="KW-0812">Transmembrane</keyword>
<name>A0A371IZP7_9FIRM</name>
<dbReference type="OrthoDB" id="9783842at2"/>